<comment type="subcellular location">
    <subcellularLocation>
        <location evidence="1">Membrane</location>
        <topology evidence="1">Multi-pass membrane protein</topology>
    </subcellularLocation>
</comment>
<dbReference type="GO" id="GO:0016020">
    <property type="term" value="C:membrane"/>
    <property type="evidence" value="ECO:0007669"/>
    <property type="project" value="UniProtKB-SubCell"/>
</dbReference>
<dbReference type="InterPro" id="IPR038213">
    <property type="entry name" value="IFI6/IFI27-like_sf"/>
</dbReference>
<gene>
    <name evidence="6" type="ORF">OFUS_LOCUS22984</name>
</gene>
<dbReference type="InterPro" id="IPR009311">
    <property type="entry name" value="IFI6/IFI27-like"/>
</dbReference>
<evidence type="ECO:0000313" key="6">
    <source>
        <dbReference type="EMBL" id="CAH1798911.1"/>
    </source>
</evidence>
<dbReference type="Pfam" id="PF06140">
    <property type="entry name" value="Ifi-6-16"/>
    <property type="match status" value="1"/>
</dbReference>
<organism evidence="6 7">
    <name type="scientific">Owenia fusiformis</name>
    <name type="common">Polychaete worm</name>
    <dbReference type="NCBI Taxonomy" id="6347"/>
    <lineage>
        <taxon>Eukaryota</taxon>
        <taxon>Metazoa</taxon>
        <taxon>Spiralia</taxon>
        <taxon>Lophotrochozoa</taxon>
        <taxon>Annelida</taxon>
        <taxon>Polychaeta</taxon>
        <taxon>Sedentaria</taxon>
        <taxon>Canalipalpata</taxon>
        <taxon>Sabellida</taxon>
        <taxon>Oweniida</taxon>
        <taxon>Oweniidae</taxon>
        <taxon>Owenia</taxon>
    </lineage>
</organism>
<keyword evidence="7" id="KW-1185">Reference proteome</keyword>
<comment type="similarity">
    <text evidence="2">Belongs to the IFI6/IFI27 family.</text>
</comment>
<keyword evidence="3" id="KW-0812">Transmembrane</keyword>
<evidence type="ECO:0000313" key="7">
    <source>
        <dbReference type="Proteomes" id="UP000749559"/>
    </source>
</evidence>
<dbReference type="Proteomes" id="UP000749559">
    <property type="component" value="Unassembled WGS sequence"/>
</dbReference>
<evidence type="ECO:0000256" key="3">
    <source>
        <dbReference type="ARBA" id="ARBA00022692"/>
    </source>
</evidence>
<evidence type="ECO:0000256" key="5">
    <source>
        <dbReference type="ARBA" id="ARBA00023136"/>
    </source>
</evidence>
<dbReference type="AlphaFoldDB" id="A0A8J1TD26"/>
<accession>A0A8J1TD26</accession>
<sequence>MTGFKIYASLIILLVHLPSGDGVICTSTCTVACCTAAFAGGLAVLGFGPAGPVAGSFAAAWMSSLGIVAGGSLYSILQSIAMGGTGVVAGCGQICALMCVGS</sequence>
<evidence type="ECO:0000256" key="2">
    <source>
        <dbReference type="ARBA" id="ARBA00007262"/>
    </source>
</evidence>
<reference evidence="6" key="1">
    <citation type="submission" date="2022-03" db="EMBL/GenBank/DDBJ databases">
        <authorList>
            <person name="Martin C."/>
        </authorList>
    </citation>
    <scope>NUCLEOTIDE SEQUENCE</scope>
</reference>
<keyword evidence="5" id="KW-0472">Membrane</keyword>
<evidence type="ECO:0000256" key="1">
    <source>
        <dbReference type="ARBA" id="ARBA00004141"/>
    </source>
</evidence>
<protein>
    <submittedName>
        <fullName evidence="6">Uncharacterized protein</fullName>
    </submittedName>
</protein>
<dbReference type="OrthoDB" id="440424at2759"/>
<comment type="caution">
    <text evidence="6">The sequence shown here is derived from an EMBL/GenBank/DDBJ whole genome shotgun (WGS) entry which is preliminary data.</text>
</comment>
<dbReference type="Gene3D" id="6.10.110.10">
    <property type="match status" value="1"/>
</dbReference>
<dbReference type="EMBL" id="CAIIXF020000011">
    <property type="protein sequence ID" value="CAH1798911.1"/>
    <property type="molecule type" value="Genomic_DNA"/>
</dbReference>
<name>A0A8J1TD26_OWEFU</name>
<evidence type="ECO:0000256" key="4">
    <source>
        <dbReference type="ARBA" id="ARBA00022989"/>
    </source>
</evidence>
<proteinExistence type="inferred from homology"/>
<keyword evidence="4" id="KW-1133">Transmembrane helix</keyword>